<accession>A0ABV0KCD5</accession>
<gene>
    <name evidence="2" type="ORF">NC992_25380</name>
</gene>
<keyword evidence="1" id="KW-0812">Transmembrane</keyword>
<feature type="transmembrane region" description="Helical" evidence="1">
    <location>
        <begin position="263"/>
        <end position="284"/>
    </location>
</feature>
<protein>
    <submittedName>
        <fullName evidence="2">TIGR02587 family membrane protein</fullName>
    </submittedName>
</protein>
<dbReference type="Proteomes" id="UP001482513">
    <property type="component" value="Unassembled WGS sequence"/>
</dbReference>
<dbReference type="EMBL" id="JAMPKX010000023">
    <property type="protein sequence ID" value="MEP0950225.1"/>
    <property type="molecule type" value="Genomic_DNA"/>
</dbReference>
<feature type="transmembrane region" description="Helical" evidence="1">
    <location>
        <begin position="195"/>
        <end position="213"/>
    </location>
</feature>
<dbReference type="InterPro" id="IPR013416">
    <property type="entry name" value="CHP02587_IM"/>
</dbReference>
<feature type="transmembrane region" description="Helical" evidence="1">
    <location>
        <begin position="234"/>
        <end position="251"/>
    </location>
</feature>
<dbReference type="RefSeq" id="WP_190697453.1">
    <property type="nucleotide sequence ID" value="NZ_JAMPKX010000023.1"/>
</dbReference>
<evidence type="ECO:0000313" key="3">
    <source>
        <dbReference type="Proteomes" id="UP001482513"/>
    </source>
</evidence>
<keyword evidence="1" id="KW-1133">Transmembrane helix</keyword>
<feature type="transmembrane region" description="Helical" evidence="1">
    <location>
        <begin position="80"/>
        <end position="101"/>
    </location>
</feature>
<feature type="transmembrane region" description="Helical" evidence="1">
    <location>
        <begin position="20"/>
        <end position="38"/>
    </location>
</feature>
<evidence type="ECO:0000313" key="2">
    <source>
        <dbReference type="EMBL" id="MEP0950225.1"/>
    </source>
</evidence>
<dbReference type="Pfam" id="PF09622">
    <property type="entry name" value="DUF2391"/>
    <property type="match status" value="1"/>
</dbReference>
<sequence>MVRIKIQDWRTEFSDLMRGIAGAFLFGAPFLYTMEVWWKGNFTSPPRMMLILGMAYLALVLLNIKGGFRAEQPRSRTQILVESAEGLAIALFTATLSLTLLDILHIETGIDAIMGRLITLSLPFSIGVGIANNLLLRTGDDDGDESAQKRDHPLRSTLSDAGAALLGAIVVGSSIAPTDEIPMISSSLEPTRLLLIMASSLLLSYIIVFEANFGAQRQRRAQSGLFQKPISETVAAYLIALAAATLMLWLFQVIRVGDPINQWVSYIIVLGLPCTIGGAAGRLAV</sequence>
<evidence type="ECO:0000256" key="1">
    <source>
        <dbReference type="SAM" id="Phobius"/>
    </source>
</evidence>
<dbReference type="InterPro" id="IPR024464">
    <property type="entry name" value="DUF2391"/>
</dbReference>
<feature type="transmembrane region" description="Helical" evidence="1">
    <location>
        <begin position="50"/>
        <end position="68"/>
    </location>
</feature>
<dbReference type="NCBIfam" id="TIGR02587">
    <property type="entry name" value="TIGR02587 family membrane protein"/>
    <property type="match status" value="1"/>
</dbReference>
<keyword evidence="1" id="KW-0472">Membrane</keyword>
<proteinExistence type="predicted"/>
<comment type="caution">
    <text evidence="2">The sequence shown here is derived from an EMBL/GenBank/DDBJ whole genome shotgun (WGS) entry which is preliminary data.</text>
</comment>
<feature type="transmembrane region" description="Helical" evidence="1">
    <location>
        <begin position="113"/>
        <end position="136"/>
    </location>
</feature>
<keyword evidence="3" id="KW-1185">Reference proteome</keyword>
<organism evidence="2 3">
    <name type="scientific">Leptolyngbya subtilissima DQ-A4</name>
    <dbReference type="NCBI Taxonomy" id="2933933"/>
    <lineage>
        <taxon>Bacteria</taxon>
        <taxon>Bacillati</taxon>
        <taxon>Cyanobacteriota</taxon>
        <taxon>Cyanophyceae</taxon>
        <taxon>Leptolyngbyales</taxon>
        <taxon>Leptolyngbyaceae</taxon>
        <taxon>Leptolyngbya group</taxon>
        <taxon>Leptolyngbya</taxon>
    </lineage>
</organism>
<feature type="transmembrane region" description="Helical" evidence="1">
    <location>
        <begin position="157"/>
        <end position="175"/>
    </location>
</feature>
<name>A0ABV0KCD5_9CYAN</name>
<reference evidence="2 3" key="1">
    <citation type="submission" date="2022-04" db="EMBL/GenBank/DDBJ databases">
        <title>Positive selection, recombination, and allopatry shape intraspecific diversity of widespread and dominant cyanobacteria.</title>
        <authorList>
            <person name="Wei J."/>
            <person name="Shu W."/>
            <person name="Hu C."/>
        </authorList>
    </citation>
    <scope>NUCLEOTIDE SEQUENCE [LARGE SCALE GENOMIC DNA]</scope>
    <source>
        <strain evidence="2 3">DQ-A4</strain>
    </source>
</reference>